<dbReference type="PANTHER" id="PTHR45753">
    <property type="entry name" value="ORNITHINE CARBAMOYLTRANSFERASE, MITOCHONDRIAL"/>
    <property type="match status" value="1"/>
</dbReference>
<gene>
    <name evidence="9" type="primary">argF</name>
    <name evidence="9" type="ORF">COX41_03650</name>
</gene>
<dbReference type="FunFam" id="3.40.50.1370:FF:000008">
    <property type="entry name" value="Ornithine carbamoyltransferase"/>
    <property type="match status" value="1"/>
</dbReference>
<protein>
    <recommendedName>
        <fullName evidence="3 6">Ornithine carbamoyltransferase</fullName>
        <shortName evidence="6">OTCase</shortName>
        <ecNumber evidence="3 6">2.1.3.3</ecNumber>
    </recommendedName>
</protein>
<dbReference type="InterPro" id="IPR006130">
    <property type="entry name" value="Asp/Orn_carbamoylTrfase"/>
</dbReference>
<feature type="binding site" evidence="6">
    <location>
        <position position="246"/>
    </location>
    <ligand>
        <name>L-ornithine</name>
        <dbReference type="ChEBI" id="CHEBI:46911"/>
    </ligand>
</feature>
<dbReference type="GO" id="GO:0004585">
    <property type="term" value="F:ornithine carbamoyltransferase activity"/>
    <property type="evidence" value="ECO:0007669"/>
    <property type="project" value="UniProtKB-UniRule"/>
</dbReference>
<organism evidence="9 10">
    <name type="scientific">Candidatus Sherwoodlollariibacterium unditelluris</name>
    <dbReference type="NCBI Taxonomy" id="1974757"/>
    <lineage>
        <taxon>Bacteria</taxon>
        <taxon>Pseudomonadati</taxon>
        <taxon>Candidatus Omnitrophota</taxon>
        <taxon>Candidatus Sherwoodlollariibacterium</taxon>
    </lineage>
</organism>
<feature type="domain" description="Aspartate/ornithine carbamoyltransferase Asp/Orn-binding" evidence="7">
    <location>
        <begin position="170"/>
        <end position="323"/>
    </location>
</feature>
<evidence type="ECO:0000256" key="2">
    <source>
        <dbReference type="ARBA" id="ARBA00007805"/>
    </source>
</evidence>
<dbReference type="HAMAP" id="MF_01109">
    <property type="entry name" value="OTCase"/>
    <property type="match status" value="1"/>
</dbReference>
<comment type="similarity">
    <text evidence="2 6">Belongs to the aspartate/ornithine carbamoyltransferase superfamily. OTCase family.</text>
</comment>
<evidence type="ECO:0000256" key="3">
    <source>
        <dbReference type="ARBA" id="ARBA00013007"/>
    </source>
</evidence>
<proteinExistence type="inferred from homology"/>
<dbReference type="NCBIfam" id="NF001986">
    <property type="entry name" value="PRK00779.1"/>
    <property type="match status" value="1"/>
</dbReference>
<comment type="pathway">
    <text evidence="1">Amino-acid biosynthesis; L-arginine biosynthesis; L-arginine from L-ornithine and carbamoyl phosphate: step 1/3.</text>
</comment>
<sequence length="328" mass="36171">MKKDLISIKDLSSQEINEVFSLTDKLKKSRDCPRRGLSLGFKNDFSKALKGKTLALIFQKPSNRTRVSFEVGMYQLGGNSIYLSPGEINLGVRESIKDAAKTLSRFIDAIVLRTFEHKDCLEMAKVSDAPVINGLSDFSHPCQALADLYTIKEKFSRPSGIPQKAGKSLKNITLAYVGDGNNVCNSLLFTCAKLGVNMNVGAPKGYEPEETVLKYSQELAGKNGASIKLFNNAFDAVSGADVIYTDVWVSMGQEEEANIRKEIFKDFQVNLDLVKSANKNALIMHCLPAHRGEEITDDVIDSKNSIVFDQAENRLHVEKAVLIKLLGS</sequence>
<dbReference type="InterPro" id="IPR002292">
    <property type="entry name" value="Orn/put_carbamltrans"/>
</dbReference>
<dbReference type="Gene3D" id="3.40.50.1370">
    <property type="entry name" value="Aspartate/ornithine carbamoyltransferase"/>
    <property type="match status" value="2"/>
</dbReference>
<evidence type="ECO:0000256" key="6">
    <source>
        <dbReference type="HAMAP-Rule" id="MF_01109"/>
    </source>
</evidence>
<dbReference type="Proteomes" id="UP000231292">
    <property type="component" value="Unassembled WGS sequence"/>
</dbReference>
<evidence type="ECO:0000313" key="10">
    <source>
        <dbReference type="Proteomes" id="UP000231292"/>
    </source>
</evidence>
<dbReference type="SUPFAM" id="SSF53671">
    <property type="entry name" value="Aspartate/ornithine carbamoyltransferase"/>
    <property type="match status" value="1"/>
</dbReference>
<evidence type="ECO:0000256" key="4">
    <source>
        <dbReference type="ARBA" id="ARBA00022679"/>
    </source>
</evidence>
<feature type="binding site" evidence="6">
    <location>
        <position position="113"/>
    </location>
    <ligand>
        <name>carbamoyl phosphate</name>
        <dbReference type="ChEBI" id="CHEBI:58228"/>
    </ligand>
</feature>
<feature type="binding site" evidence="6">
    <location>
        <begin position="140"/>
        <end position="143"/>
    </location>
    <ligand>
        <name>carbamoyl phosphate</name>
        <dbReference type="ChEBI" id="CHEBI:58228"/>
    </ligand>
</feature>
<feature type="binding site" evidence="6">
    <location>
        <begin position="286"/>
        <end position="287"/>
    </location>
    <ligand>
        <name>carbamoyl phosphate</name>
        <dbReference type="ChEBI" id="CHEBI:58228"/>
    </ligand>
</feature>
<dbReference type="InterPro" id="IPR024904">
    <property type="entry name" value="OTCase_ArgI"/>
</dbReference>
<accession>A0A2G9YJ92</accession>
<keyword evidence="4 6" id="KW-0808">Transferase</keyword>
<dbReference type="PRINTS" id="PR00100">
    <property type="entry name" value="AOTCASE"/>
</dbReference>
<feature type="binding site" evidence="6">
    <location>
        <position position="89"/>
    </location>
    <ligand>
        <name>carbamoyl phosphate</name>
        <dbReference type="ChEBI" id="CHEBI:58228"/>
    </ligand>
</feature>
<feature type="binding site" evidence="6">
    <location>
        <position position="182"/>
    </location>
    <ligand>
        <name>L-ornithine</name>
        <dbReference type="ChEBI" id="CHEBI:46911"/>
    </ligand>
</feature>
<feature type="domain" description="Aspartate/ornithine carbamoyltransferase carbamoyl-P binding" evidence="8">
    <location>
        <begin position="3"/>
        <end position="153"/>
    </location>
</feature>
<comment type="subcellular location">
    <subcellularLocation>
        <location evidence="6">Cytoplasm</location>
    </subcellularLocation>
</comment>
<dbReference type="PRINTS" id="PR00102">
    <property type="entry name" value="OTCASE"/>
</dbReference>
<dbReference type="PANTHER" id="PTHR45753:SF3">
    <property type="entry name" value="ORNITHINE TRANSCARBAMYLASE, MITOCHONDRIAL"/>
    <property type="match status" value="1"/>
</dbReference>
<name>A0A2G9YJ92_9BACT</name>
<dbReference type="InterPro" id="IPR006132">
    <property type="entry name" value="Asp/Orn_carbamoyltranf_P-bd"/>
</dbReference>
<comment type="caution">
    <text evidence="6">Lacks conserved residue(s) required for the propagation of feature annotation.</text>
</comment>
<dbReference type="InterPro" id="IPR036901">
    <property type="entry name" value="Asp/Orn_carbamoylTrfase_sf"/>
</dbReference>
<evidence type="ECO:0000256" key="1">
    <source>
        <dbReference type="ARBA" id="ARBA00004975"/>
    </source>
</evidence>
<dbReference type="EMBL" id="PCRK01000090">
    <property type="protein sequence ID" value="PIP19296.1"/>
    <property type="molecule type" value="Genomic_DNA"/>
</dbReference>
<dbReference type="NCBIfam" id="TIGR00658">
    <property type="entry name" value="orni_carb_tr"/>
    <property type="match status" value="1"/>
</dbReference>
<dbReference type="GO" id="GO:0042450">
    <property type="term" value="P:L-arginine biosynthetic process via ornithine"/>
    <property type="evidence" value="ECO:0007669"/>
    <property type="project" value="UniProtKB-UniRule"/>
</dbReference>
<evidence type="ECO:0000259" key="7">
    <source>
        <dbReference type="Pfam" id="PF00185"/>
    </source>
</evidence>
<comment type="catalytic activity">
    <reaction evidence="5 6">
        <text>carbamoyl phosphate + L-ornithine = L-citrulline + phosphate + H(+)</text>
        <dbReference type="Rhea" id="RHEA:19513"/>
        <dbReference type="ChEBI" id="CHEBI:15378"/>
        <dbReference type="ChEBI" id="CHEBI:43474"/>
        <dbReference type="ChEBI" id="CHEBI:46911"/>
        <dbReference type="ChEBI" id="CHEBI:57743"/>
        <dbReference type="ChEBI" id="CHEBI:58228"/>
        <dbReference type="EC" id="2.1.3.3"/>
    </reaction>
</comment>
<dbReference type="AlphaFoldDB" id="A0A2G9YJ92"/>
<comment type="caution">
    <text evidence="9">The sequence shown here is derived from an EMBL/GenBank/DDBJ whole genome shotgun (WGS) entry which is preliminary data.</text>
</comment>
<feature type="binding site" evidence="6">
    <location>
        <begin position="250"/>
        <end position="251"/>
    </location>
    <ligand>
        <name>L-ornithine</name>
        <dbReference type="ChEBI" id="CHEBI:46911"/>
    </ligand>
</feature>
<dbReference type="InterPro" id="IPR006131">
    <property type="entry name" value="Asp_carbamoyltransf_Asp/Orn-bd"/>
</dbReference>
<evidence type="ECO:0000259" key="8">
    <source>
        <dbReference type="Pfam" id="PF02729"/>
    </source>
</evidence>
<dbReference type="GO" id="GO:0016597">
    <property type="term" value="F:amino acid binding"/>
    <property type="evidence" value="ECO:0007669"/>
    <property type="project" value="InterPro"/>
</dbReference>
<keyword evidence="6" id="KW-0963">Cytoplasm</keyword>
<dbReference type="Pfam" id="PF00185">
    <property type="entry name" value="OTCace"/>
    <property type="match status" value="1"/>
</dbReference>
<dbReference type="Pfam" id="PF02729">
    <property type="entry name" value="OTCace_N"/>
    <property type="match status" value="1"/>
</dbReference>
<evidence type="ECO:0000256" key="5">
    <source>
        <dbReference type="ARBA" id="ARBA00048772"/>
    </source>
</evidence>
<dbReference type="GO" id="GO:0019240">
    <property type="term" value="P:citrulline biosynthetic process"/>
    <property type="evidence" value="ECO:0007669"/>
    <property type="project" value="TreeGrafter"/>
</dbReference>
<reference evidence="9 10" key="1">
    <citation type="submission" date="2017-09" db="EMBL/GenBank/DDBJ databases">
        <title>Depth-based differentiation of microbial function through sediment-hosted aquifers and enrichment of novel symbionts in the deep terrestrial subsurface.</title>
        <authorList>
            <person name="Probst A.J."/>
            <person name="Ladd B."/>
            <person name="Jarett J.K."/>
            <person name="Geller-Mcgrath D.E."/>
            <person name="Sieber C.M."/>
            <person name="Emerson J.B."/>
            <person name="Anantharaman K."/>
            <person name="Thomas B.C."/>
            <person name="Malmstrom R."/>
            <person name="Stieglmeier M."/>
            <person name="Klingl A."/>
            <person name="Woyke T."/>
            <person name="Ryan C.M."/>
            <person name="Banfield J.F."/>
        </authorList>
    </citation>
    <scope>NUCLEOTIDE SEQUENCE [LARGE SCALE GENOMIC DNA]</scope>
    <source>
        <strain evidence="9">CG23_combo_of_CG06-09_8_20_14_all_41_10</strain>
    </source>
</reference>
<dbReference type="EC" id="2.1.3.3" evidence="3 6"/>
<evidence type="ECO:0000313" key="9">
    <source>
        <dbReference type="EMBL" id="PIP19296.1"/>
    </source>
</evidence>
<feature type="binding site" evidence="6">
    <location>
        <position position="314"/>
    </location>
    <ligand>
        <name>carbamoyl phosphate</name>
        <dbReference type="ChEBI" id="CHEBI:58228"/>
    </ligand>
</feature>
<dbReference type="GO" id="GO:0005737">
    <property type="term" value="C:cytoplasm"/>
    <property type="evidence" value="ECO:0007669"/>
    <property type="project" value="UniProtKB-SubCell"/>
</dbReference>